<evidence type="ECO:0000256" key="1">
    <source>
        <dbReference type="SAM" id="Phobius"/>
    </source>
</evidence>
<sequence>SLLVGFLFDVTVPLSECYVMIFVLALAALLSNSAALYCSSRGCSEAINSAVVLLDMLSIRILLVS</sequence>
<feature type="non-terminal residue" evidence="2">
    <location>
        <position position="1"/>
    </location>
</feature>
<keyword evidence="1" id="KW-0812">Transmembrane</keyword>
<dbReference type="Proteomes" id="UP000823775">
    <property type="component" value="Unassembled WGS sequence"/>
</dbReference>
<gene>
    <name evidence="2" type="ORF">HAX54_034292</name>
</gene>
<evidence type="ECO:0000313" key="2">
    <source>
        <dbReference type="EMBL" id="MCD9645410.1"/>
    </source>
</evidence>
<comment type="caution">
    <text evidence="2">The sequence shown here is derived from an EMBL/GenBank/DDBJ whole genome shotgun (WGS) entry which is preliminary data.</text>
</comment>
<name>A0ABS8VDR3_DATST</name>
<feature type="transmembrane region" description="Helical" evidence="1">
    <location>
        <begin position="20"/>
        <end position="39"/>
    </location>
</feature>
<protein>
    <submittedName>
        <fullName evidence="2">Uncharacterized protein</fullName>
    </submittedName>
</protein>
<keyword evidence="3" id="KW-1185">Reference proteome</keyword>
<evidence type="ECO:0000313" key="3">
    <source>
        <dbReference type="Proteomes" id="UP000823775"/>
    </source>
</evidence>
<organism evidence="2 3">
    <name type="scientific">Datura stramonium</name>
    <name type="common">Jimsonweed</name>
    <name type="synonym">Common thornapple</name>
    <dbReference type="NCBI Taxonomy" id="4076"/>
    <lineage>
        <taxon>Eukaryota</taxon>
        <taxon>Viridiplantae</taxon>
        <taxon>Streptophyta</taxon>
        <taxon>Embryophyta</taxon>
        <taxon>Tracheophyta</taxon>
        <taxon>Spermatophyta</taxon>
        <taxon>Magnoliopsida</taxon>
        <taxon>eudicotyledons</taxon>
        <taxon>Gunneridae</taxon>
        <taxon>Pentapetalae</taxon>
        <taxon>asterids</taxon>
        <taxon>lamiids</taxon>
        <taxon>Solanales</taxon>
        <taxon>Solanaceae</taxon>
        <taxon>Solanoideae</taxon>
        <taxon>Datureae</taxon>
        <taxon>Datura</taxon>
    </lineage>
</organism>
<reference evidence="2 3" key="1">
    <citation type="journal article" date="2021" name="BMC Genomics">
        <title>Datura genome reveals duplications of psychoactive alkaloid biosynthetic genes and high mutation rate following tissue culture.</title>
        <authorList>
            <person name="Rajewski A."/>
            <person name="Carter-House D."/>
            <person name="Stajich J."/>
            <person name="Litt A."/>
        </authorList>
    </citation>
    <scope>NUCLEOTIDE SEQUENCE [LARGE SCALE GENOMIC DNA]</scope>
    <source>
        <strain evidence="2">AR-01</strain>
    </source>
</reference>
<keyword evidence="1" id="KW-1133">Transmembrane helix</keyword>
<accession>A0ABS8VDR3</accession>
<keyword evidence="1" id="KW-0472">Membrane</keyword>
<dbReference type="EMBL" id="JACEIK010004420">
    <property type="protein sequence ID" value="MCD9645410.1"/>
    <property type="molecule type" value="Genomic_DNA"/>
</dbReference>
<proteinExistence type="predicted"/>